<protein>
    <submittedName>
        <fullName evidence="2">Uncharacterized protein</fullName>
    </submittedName>
</protein>
<evidence type="ECO:0000313" key="2">
    <source>
        <dbReference type="EMBL" id="VAW62504.1"/>
    </source>
</evidence>
<evidence type="ECO:0000256" key="1">
    <source>
        <dbReference type="SAM" id="Phobius"/>
    </source>
</evidence>
<name>A0A3B0Y231_9ZZZZ</name>
<gene>
    <name evidence="2" type="ORF">MNBD_GAMMA11-3071</name>
</gene>
<dbReference type="EMBL" id="UOFG01000173">
    <property type="protein sequence ID" value="VAW62504.1"/>
    <property type="molecule type" value="Genomic_DNA"/>
</dbReference>
<reference evidence="2" key="1">
    <citation type="submission" date="2018-06" db="EMBL/GenBank/DDBJ databases">
        <authorList>
            <person name="Zhirakovskaya E."/>
        </authorList>
    </citation>
    <scope>NUCLEOTIDE SEQUENCE</scope>
</reference>
<keyword evidence="1" id="KW-1133">Transmembrane helix</keyword>
<accession>A0A3B0Y231</accession>
<feature type="transmembrane region" description="Helical" evidence="1">
    <location>
        <begin position="136"/>
        <end position="154"/>
    </location>
</feature>
<keyword evidence="1" id="KW-0812">Transmembrane</keyword>
<dbReference type="AlphaFoldDB" id="A0A3B0Y231"/>
<organism evidence="2">
    <name type="scientific">hydrothermal vent metagenome</name>
    <dbReference type="NCBI Taxonomy" id="652676"/>
    <lineage>
        <taxon>unclassified sequences</taxon>
        <taxon>metagenomes</taxon>
        <taxon>ecological metagenomes</taxon>
    </lineage>
</organism>
<sequence>MKECKFDAKTSIVTIALDIAGEVGDLAKDAYEKSKDPVGFMKKFINNPKVKQTLEVEIEKEIKKIMRESGASSISTIPDSQLTNGIKKAYPEVAKKLLAASINIDPEIQRINHRLKQLKCHLEKSPSGIWVDENKTLLIVIASVAVLAGGTAMYRMRSGDAFASLAEGLKKDIKVKGEINIRGEITKVAPSTHSFGAKITASTEFKNINMSSSVEGLVSDTENRYTLISNFSTKIKKDTNLTLSMKRTQKQSSVISRKQDDTINSVSMFLEINKSKSKLKLGVTLLCNDKFTCDASVGANFEIKW</sequence>
<proteinExistence type="predicted"/>
<keyword evidence="1" id="KW-0472">Membrane</keyword>